<dbReference type="AlphaFoldDB" id="A0A9N8ZTF5"/>
<dbReference type="EMBL" id="CAJVPJ010000285">
    <property type="protein sequence ID" value="CAG8506527.1"/>
    <property type="molecule type" value="Genomic_DNA"/>
</dbReference>
<gene>
    <name evidence="1" type="ORF">POCULU_LOCUS2846</name>
</gene>
<comment type="caution">
    <text evidence="1">The sequence shown here is derived from an EMBL/GenBank/DDBJ whole genome shotgun (WGS) entry which is preliminary data.</text>
</comment>
<sequence>MSPFIPHLILRDIFINLSAEDSSVALSTLHSCMLVNRHWCSNAVPVYWSKPFRHTSPLLIHTLLHSLSPSERNAITRVQDIPLPSAMHKLHYNYPLYLRDLDYWPFMKSVKAYITRATTTTTRDNKSKTLNGVRDREREAHNDNLRHAMSNELFKMFIRLGVKLYHLRVLTWEDQLDSNEYLLLLKPELHSLLTSVRELEIAACYQKSVFLSSLAKICRNIRSMHLTLANWGSPEDNGKAEMLGLSELIKAQKSLARIQFWTFRHYGINIEYVLEAIQTQAESLKEIDFHDVNFTATKPLSNIAACYNLERLTLKGCDINGNVISPLLCAKFPRLGNVE</sequence>
<reference evidence="1" key="1">
    <citation type="submission" date="2021-06" db="EMBL/GenBank/DDBJ databases">
        <authorList>
            <person name="Kallberg Y."/>
            <person name="Tangrot J."/>
            <person name="Rosling A."/>
        </authorList>
    </citation>
    <scope>NUCLEOTIDE SEQUENCE</scope>
    <source>
        <strain evidence="1">IA702</strain>
    </source>
</reference>
<evidence type="ECO:0000313" key="2">
    <source>
        <dbReference type="Proteomes" id="UP000789572"/>
    </source>
</evidence>
<evidence type="ECO:0000313" key="1">
    <source>
        <dbReference type="EMBL" id="CAG8506527.1"/>
    </source>
</evidence>
<dbReference type="OrthoDB" id="2367385at2759"/>
<organism evidence="1 2">
    <name type="scientific">Paraglomus occultum</name>
    <dbReference type="NCBI Taxonomy" id="144539"/>
    <lineage>
        <taxon>Eukaryota</taxon>
        <taxon>Fungi</taxon>
        <taxon>Fungi incertae sedis</taxon>
        <taxon>Mucoromycota</taxon>
        <taxon>Glomeromycotina</taxon>
        <taxon>Glomeromycetes</taxon>
        <taxon>Paraglomerales</taxon>
        <taxon>Paraglomeraceae</taxon>
        <taxon>Paraglomus</taxon>
    </lineage>
</organism>
<name>A0A9N8ZTF5_9GLOM</name>
<accession>A0A9N8ZTF5</accession>
<dbReference type="InterPro" id="IPR032675">
    <property type="entry name" value="LRR_dom_sf"/>
</dbReference>
<dbReference type="Proteomes" id="UP000789572">
    <property type="component" value="Unassembled WGS sequence"/>
</dbReference>
<keyword evidence="2" id="KW-1185">Reference proteome</keyword>
<protein>
    <submittedName>
        <fullName evidence="1">10116_t:CDS:1</fullName>
    </submittedName>
</protein>
<proteinExistence type="predicted"/>
<dbReference type="SUPFAM" id="SSF52047">
    <property type="entry name" value="RNI-like"/>
    <property type="match status" value="1"/>
</dbReference>
<dbReference type="Gene3D" id="3.80.10.10">
    <property type="entry name" value="Ribonuclease Inhibitor"/>
    <property type="match status" value="1"/>
</dbReference>